<gene>
    <name evidence="3" type="ORF">LOB39_07170</name>
</gene>
<protein>
    <submittedName>
        <fullName evidence="3">Lantibiotic dehydratase</fullName>
    </submittedName>
</protein>
<sequence length="945" mass="109970">MTKILKHYMTRTAVNSPSNPVSQKVFNDMLYAASADVYQMAKKEQHTSLERKTLANYYARSIYRTTPFGLFSAVEFHNRDSETNKECHAVQYLVKPIIKSEATYKITTLLSKTHFKELKLFKNDNVLEKSGDTLLNVFPIVDKRKDVIEKSIDYNFLIQQILEKIGDDGITFNSLITDFRGIFPEYLLTKIISILIDSHFVLTELEDEQAYTDPNVLINKIDSLDIKVPLFVKDYFSFKEMTLEEFSTKAAEDVNQWFYSQFGTKKAVSYLLEADASQRYDSAEYDNKILRFCNFLKKHSALIPSAEFESDYMWIVDHYGSAKIPLSSLRERIFEDAFLNEHISKNASNAISRKIRSNYQKYINTNNIPLKELFKDVENTDTDSLVDPTFQLCFNISQSGTLQLSPTIGTRGIGSIEGRFSRINPKEFREIIIQKNKYLKELGVTPVTVKLLNVPRFFSLTSDIVDGSDLELSINLIGTGRDVVKLDELYVQAINGQILIFRKRKSDFELIKVEANNMANWRKIYPPIIQKMFLWSERYFRNVLFPLDIIIKEQKEKVHNPAVFFEDILLLCENWNPIIEIGEGLDRKSFTSNIKNFIKKYSIPKKVALVSGDQHILVSLNELGISQLWSEYKKIGAFTLENNPMFLEISSKNESNNSTNLTEYILNIVNSTNNGREEKAYSQYVFTNDEIVAENLVWTEYDIYLPKTHQDTFICSAFDMIRNSLSIRKTFFIKYFDQRSHIRLRVQATERQKEKLWFWLLKCYRNNVICDVVIRLYIPETSRYGAGNQLKRIHEFFCQDSCEIVENVLAEEMSRDEKLQVALLLLLDIITASSTTQLDEIPVVNNKLLKKNKHIWREDWDRIKANISDSPLTDRSVEKKSAPRFRALKAYFNNFNSTNNIDKLFAIQSLIHMTINRVYGIKAEEEGELNYFLSKIIAKYRFKQK</sequence>
<feature type="domain" description="Lantibiotic dehydratase N-terminal" evidence="1">
    <location>
        <begin position="24"/>
        <end position="219"/>
    </location>
</feature>
<comment type="caution">
    <text evidence="3">The sequence shown here is derived from an EMBL/GenBank/DDBJ whole genome shotgun (WGS) entry which is preliminary data.</text>
</comment>
<evidence type="ECO:0000313" key="3">
    <source>
        <dbReference type="EMBL" id="MCD5518337.1"/>
    </source>
</evidence>
<proteinExistence type="predicted"/>
<dbReference type="InterPro" id="IPR023809">
    <property type="entry name" value="Thiopep_bacteriocin_synth_dom"/>
</dbReference>
<reference evidence="3 4" key="1">
    <citation type="submission" date="2021-12" db="EMBL/GenBank/DDBJ databases">
        <title>Antimicrobial susceptibility of Lactobacillus delbrueckii subsp. lactis obtained from milk products and other habitats.</title>
        <authorList>
            <person name="Shani N."/>
        </authorList>
    </citation>
    <scope>NUCLEOTIDE SEQUENCE [LARGE SCALE GENOMIC DNA]</scope>
    <source>
        <strain evidence="3 4">CIRM BIA 266</strain>
    </source>
</reference>
<organism evidence="3 4">
    <name type="scientific">Lactobacillus delbrueckii subsp. allosunkii</name>
    <dbReference type="NCBI Taxonomy" id="1050107"/>
    <lineage>
        <taxon>Bacteria</taxon>
        <taxon>Bacillati</taxon>
        <taxon>Bacillota</taxon>
        <taxon>Bacilli</taxon>
        <taxon>Lactobacillales</taxon>
        <taxon>Lactobacillaceae</taxon>
        <taxon>Lactobacillus</taxon>
    </lineage>
</organism>
<name>A0ABD4SBT4_9LACO</name>
<dbReference type="EMBL" id="JAJNUD010000017">
    <property type="protein sequence ID" value="MCD5518337.1"/>
    <property type="molecule type" value="Genomic_DNA"/>
</dbReference>
<evidence type="ECO:0000259" key="2">
    <source>
        <dbReference type="Pfam" id="PF14028"/>
    </source>
</evidence>
<dbReference type="RefSeq" id="WP_231523655.1">
    <property type="nucleotide sequence ID" value="NZ_JAJNUD010000017.1"/>
</dbReference>
<dbReference type="AlphaFoldDB" id="A0ABD4SBT4"/>
<feature type="domain" description="Thiopeptide-type bacteriocin biosynthesis" evidence="2">
    <location>
        <begin position="698"/>
        <end position="935"/>
    </location>
</feature>
<dbReference type="NCBIfam" id="TIGR03891">
    <property type="entry name" value="thiopep_ocin"/>
    <property type="match status" value="1"/>
</dbReference>
<evidence type="ECO:0000313" key="4">
    <source>
        <dbReference type="Proteomes" id="UP001320314"/>
    </source>
</evidence>
<dbReference type="Pfam" id="PF14028">
    <property type="entry name" value="Lant_dehydr_C"/>
    <property type="match status" value="1"/>
</dbReference>
<dbReference type="Proteomes" id="UP001320314">
    <property type="component" value="Unassembled WGS sequence"/>
</dbReference>
<dbReference type="InterPro" id="IPR006827">
    <property type="entry name" value="Lant_deHydtase_N"/>
</dbReference>
<evidence type="ECO:0000259" key="1">
    <source>
        <dbReference type="Pfam" id="PF04738"/>
    </source>
</evidence>
<accession>A0ABD4SBT4</accession>
<dbReference type="Pfam" id="PF04738">
    <property type="entry name" value="Lant_dehydr_N"/>
    <property type="match status" value="1"/>
</dbReference>